<feature type="repeat" description="Pumilio" evidence="10">
    <location>
        <begin position="609"/>
        <end position="644"/>
    </location>
</feature>
<dbReference type="InterPro" id="IPR001313">
    <property type="entry name" value="Pumilio_RNA-bd_rpt"/>
</dbReference>
<dbReference type="SMART" id="SM00025">
    <property type="entry name" value="Pumilio"/>
    <property type="match status" value="8"/>
</dbReference>
<evidence type="ECO:0000259" key="12">
    <source>
        <dbReference type="PROSITE" id="PS50303"/>
    </source>
</evidence>
<dbReference type="Pfam" id="PF00806">
    <property type="entry name" value="PUF"/>
    <property type="match status" value="8"/>
</dbReference>
<dbReference type="GO" id="GO:0005737">
    <property type="term" value="C:cytoplasm"/>
    <property type="evidence" value="ECO:0007669"/>
    <property type="project" value="UniProtKB-SubCell"/>
</dbReference>
<keyword evidence="3" id="KW-0690">Ribosome biogenesis</keyword>
<dbReference type="InterPro" id="IPR011989">
    <property type="entry name" value="ARM-like"/>
</dbReference>
<evidence type="ECO:0000313" key="13">
    <source>
        <dbReference type="EMBL" id="KKZ62484.1"/>
    </source>
</evidence>
<proteinExistence type="inferred from homology"/>
<name>A0A0G2J0N1_9EURO</name>
<feature type="repeat" description="Pumilio" evidence="10">
    <location>
        <begin position="681"/>
        <end position="716"/>
    </location>
</feature>
<feature type="compositionally biased region" description="Polar residues" evidence="11">
    <location>
        <begin position="35"/>
        <end position="52"/>
    </location>
</feature>
<dbReference type="GO" id="GO:0006364">
    <property type="term" value="P:rRNA processing"/>
    <property type="evidence" value="ECO:0007669"/>
    <property type="project" value="UniProtKB-KW"/>
</dbReference>
<evidence type="ECO:0000256" key="6">
    <source>
        <dbReference type="ARBA" id="ARBA00022884"/>
    </source>
</evidence>
<dbReference type="GO" id="GO:0000288">
    <property type="term" value="P:nuclear-transcribed mRNA catabolic process, deadenylation-dependent decay"/>
    <property type="evidence" value="ECO:0007669"/>
    <property type="project" value="TreeGrafter"/>
</dbReference>
<feature type="compositionally biased region" description="Polar residues" evidence="11">
    <location>
        <begin position="905"/>
        <end position="920"/>
    </location>
</feature>
<keyword evidence="2" id="KW-0963">Cytoplasm</keyword>
<evidence type="ECO:0000256" key="11">
    <source>
        <dbReference type="SAM" id="MobiDB-lite"/>
    </source>
</evidence>
<dbReference type="Gene3D" id="1.25.10.10">
    <property type="entry name" value="Leucine-rich Repeat Variant"/>
    <property type="match status" value="1"/>
</dbReference>
<dbReference type="PANTHER" id="PTHR12537">
    <property type="entry name" value="RNA BINDING PROTEIN PUMILIO-RELATED"/>
    <property type="match status" value="1"/>
</dbReference>
<evidence type="ECO:0000256" key="5">
    <source>
        <dbReference type="ARBA" id="ARBA00022737"/>
    </source>
</evidence>
<feature type="repeat" description="Pumilio" evidence="10">
    <location>
        <begin position="717"/>
        <end position="752"/>
    </location>
</feature>
<evidence type="ECO:0000256" key="10">
    <source>
        <dbReference type="PROSITE-ProRule" id="PRU00317"/>
    </source>
</evidence>
<keyword evidence="4" id="KW-0698">rRNA processing</keyword>
<protein>
    <recommendedName>
        <fullName evidence="9">Pumilio homology domain family member 3</fullName>
    </recommendedName>
</protein>
<feature type="region of interest" description="Disordered" evidence="11">
    <location>
        <begin position="1"/>
        <end position="177"/>
    </location>
</feature>
<feature type="compositionally biased region" description="Polar residues" evidence="11">
    <location>
        <begin position="14"/>
        <end position="23"/>
    </location>
</feature>
<feature type="compositionally biased region" description="Polar residues" evidence="11">
    <location>
        <begin position="952"/>
        <end position="962"/>
    </location>
</feature>
<accession>A0A0G2J0N1</accession>
<dbReference type="CDD" id="cd07920">
    <property type="entry name" value="Pumilio"/>
    <property type="match status" value="1"/>
</dbReference>
<evidence type="ECO:0000256" key="3">
    <source>
        <dbReference type="ARBA" id="ARBA00022517"/>
    </source>
</evidence>
<keyword evidence="5" id="KW-0677">Repeat</keyword>
<dbReference type="InterPro" id="IPR016024">
    <property type="entry name" value="ARM-type_fold"/>
</dbReference>
<feature type="compositionally biased region" description="Polar residues" evidence="11">
    <location>
        <begin position="145"/>
        <end position="165"/>
    </location>
</feature>
<dbReference type="AlphaFoldDB" id="A0A0G2J0N1"/>
<feature type="compositionally biased region" description="Polar residues" evidence="11">
    <location>
        <begin position="247"/>
        <end position="264"/>
    </location>
</feature>
<gene>
    <name evidence="13" type="ORF">EMCG_03112</name>
</gene>
<dbReference type="InterPro" id="IPR033712">
    <property type="entry name" value="Pumilio_RNA-bd"/>
</dbReference>
<dbReference type="InterPro" id="IPR033133">
    <property type="entry name" value="PUM-HD"/>
</dbReference>
<evidence type="ECO:0000256" key="9">
    <source>
        <dbReference type="ARBA" id="ARBA00081811"/>
    </source>
</evidence>
<dbReference type="FunFam" id="1.25.10.10:FF:000004">
    <property type="entry name" value="Pumilio homolog 1 isoform 2"/>
    <property type="match status" value="1"/>
</dbReference>
<dbReference type="PROSITE" id="PS50302">
    <property type="entry name" value="PUM"/>
    <property type="match status" value="8"/>
</dbReference>
<evidence type="ECO:0000256" key="2">
    <source>
        <dbReference type="ARBA" id="ARBA00022490"/>
    </source>
</evidence>
<feature type="repeat" description="Pumilio" evidence="10">
    <location>
        <begin position="645"/>
        <end position="680"/>
    </location>
</feature>
<comment type="subcellular location">
    <subcellularLocation>
        <location evidence="1">Cytoplasm</location>
    </subcellularLocation>
</comment>
<dbReference type="EMBL" id="LCZI01001080">
    <property type="protein sequence ID" value="KKZ62484.1"/>
    <property type="molecule type" value="Genomic_DNA"/>
</dbReference>
<dbReference type="PROSITE" id="PS50303">
    <property type="entry name" value="PUM_HD"/>
    <property type="match status" value="1"/>
</dbReference>
<feature type="repeat" description="Pumilio" evidence="10">
    <location>
        <begin position="753"/>
        <end position="788"/>
    </location>
</feature>
<comment type="caution">
    <text evidence="13">The sequence shown here is derived from an EMBL/GenBank/DDBJ whole genome shotgun (WGS) entry which is preliminary data.</text>
</comment>
<feature type="repeat" description="Pumilio" evidence="10">
    <location>
        <begin position="573"/>
        <end position="608"/>
    </location>
</feature>
<reference evidence="14" key="1">
    <citation type="journal article" date="2015" name="PLoS Genet.">
        <title>The dynamic genome and transcriptome of the human fungal pathogen Blastomyces and close relative Emmonsia.</title>
        <authorList>
            <person name="Munoz J.F."/>
            <person name="Gauthier G.M."/>
            <person name="Desjardins C.A."/>
            <person name="Gallo J.E."/>
            <person name="Holder J."/>
            <person name="Sullivan T.D."/>
            <person name="Marty A.J."/>
            <person name="Carmen J.C."/>
            <person name="Chen Z."/>
            <person name="Ding L."/>
            <person name="Gujja S."/>
            <person name="Magrini V."/>
            <person name="Misas E."/>
            <person name="Mitreva M."/>
            <person name="Priest M."/>
            <person name="Saif S."/>
            <person name="Whiston E.A."/>
            <person name="Young S."/>
            <person name="Zeng Q."/>
            <person name="Goldman W.E."/>
            <person name="Mardis E.R."/>
            <person name="Taylor J.W."/>
            <person name="McEwen J.G."/>
            <person name="Clay O.K."/>
            <person name="Klein B.S."/>
            <person name="Cuomo C.A."/>
        </authorList>
    </citation>
    <scope>NUCLEOTIDE SEQUENCE [LARGE SCALE GENOMIC DNA]</scope>
    <source>
        <strain evidence="14">UAMH 3008</strain>
    </source>
</reference>
<sequence>MTSALADGAVAQRSRGQPSSIGCSSAMKDTDRSHVPQSSSIGKTFGTPKTSWNSNIWGNNGLGGGFGDGAIDNGRGRDHKSRGSIPEVPIEEKTGSGSLLSTSESDGWAGRTNLPWDFSNPSSQLRGPLANHPSQARQNDRSAPLSINDTSGGTSSPYFPVSRSSAIGHPSHTPNNKSFITQPDMLPSSTAPDNSGLVGFNAYRSDEASRRHINGAPFRNNLGARLQNKQGIPLGDVDSPLSDNAINSLNLRPFSPNGTDQTSGTREHSPYGHVSHNSISIVPQKPAHSAHASFHSDSHGSDPRYAGAQNEIASGIGKLHMQDDGYNFNPHVAAQRPPYHSHASYDASLTRFKPYLGAEDGAGVYTSDDTCDIPANHPYHAPRLNGRGPASPTVSDYARSVHSFYSAGGTPITNGQFRTSSGSRLTGQLPDGQAELLERKLRGLQQEQQDYLQSTANPLHARLSLAQGYGYSGYQGVPRMNPLSNYYPVAPFSGLGPASILPRSPHREQDPIQVVRSPLLEEFRTNNKNNKRYELKDIYNHIVEFSGDQHGSRFIQHMLESANSDEKDQVFREIQPNSLQLMTDVFGNYVVQKLFEHGNQSQKKILANQMKGHILALSTQMYGCRVVQKALEHILTDQQALMVKELENHVLKCVKDQNGNHVIQKAVERVPTVHIQFIINAFKGQVHRLAAHPYGCRVIQRMLEHCMEADRQAILTELHACTASLIPDQFGNYVIQHVIENGEKHDKAKIISIVMSQLLVFSKHKFASNVVEKSIEFGAEGQRTEILRQLTTPNDRGENPLLGLMRDQYGNYVIQKVLGQLNGAEREALVKQIEPQLTQLKKFSYGKQIVAIEKLIYDPHTMGSPSSEGLSTHRKSGSHLSLSELDTSPSSEDSSAAPTSPAVGAQSSRGSSLPSTNTSVVEGPMDQHKQSLVSSAATTPMSEPNEDVQVSAVDNSGPKSAR</sequence>
<feature type="compositionally biased region" description="Polar residues" evidence="11">
    <location>
        <begin position="930"/>
        <end position="942"/>
    </location>
</feature>
<evidence type="ECO:0000256" key="4">
    <source>
        <dbReference type="ARBA" id="ARBA00022552"/>
    </source>
</evidence>
<evidence type="ECO:0000256" key="7">
    <source>
        <dbReference type="ARBA" id="ARBA00024893"/>
    </source>
</evidence>
<evidence type="ECO:0000313" key="14">
    <source>
        <dbReference type="Proteomes" id="UP000034164"/>
    </source>
</evidence>
<feature type="region of interest" description="Disordered" evidence="11">
    <location>
        <begin position="247"/>
        <end position="307"/>
    </location>
</feature>
<feature type="compositionally biased region" description="Polar residues" evidence="11">
    <location>
        <begin position="878"/>
        <end position="898"/>
    </location>
</feature>
<evidence type="ECO:0000256" key="1">
    <source>
        <dbReference type="ARBA" id="ARBA00004496"/>
    </source>
</evidence>
<feature type="repeat" description="Pumilio" evidence="10">
    <location>
        <begin position="789"/>
        <end position="831"/>
    </location>
</feature>
<dbReference type="GO" id="GO:0003730">
    <property type="term" value="F:mRNA 3'-UTR binding"/>
    <property type="evidence" value="ECO:0007669"/>
    <property type="project" value="TreeGrafter"/>
</dbReference>
<keyword evidence="6" id="KW-0694">RNA-binding</keyword>
<comment type="function">
    <text evidence="7">RNA-binding nucleolar protein required for pre-rRNA processing. Involved in production of 18S rRNA and assembly of small ribosomal subunit.</text>
</comment>
<dbReference type="PANTHER" id="PTHR12537:SF12">
    <property type="entry name" value="MATERNAL PROTEIN PUMILIO"/>
    <property type="match status" value="1"/>
</dbReference>
<feature type="compositionally biased region" description="Low complexity" evidence="11">
    <location>
        <begin position="95"/>
        <end position="105"/>
    </location>
</feature>
<dbReference type="VEuPathDB" id="FungiDB:EMCG_03112"/>
<evidence type="ECO:0000256" key="8">
    <source>
        <dbReference type="ARBA" id="ARBA00060736"/>
    </source>
</evidence>
<feature type="domain" description="PUM-HD" evidence="12">
    <location>
        <begin position="515"/>
        <end position="857"/>
    </location>
</feature>
<dbReference type="Proteomes" id="UP000034164">
    <property type="component" value="Unassembled WGS sequence"/>
</dbReference>
<comment type="similarity">
    <text evidence="8">Belongs to the PUF3 family.</text>
</comment>
<feature type="repeat" description="Pumilio" evidence="10">
    <location>
        <begin position="537"/>
        <end position="572"/>
    </location>
</feature>
<dbReference type="OrthoDB" id="668540at2759"/>
<feature type="region of interest" description="Disordered" evidence="11">
    <location>
        <begin position="863"/>
        <end position="962"/>
    </location>
</feature>
<organism evidence="13 14">
    <name type="scientific">[Emmonsia] crescens</name>
    <dbReference type="NCBI Taxonomy" id="73230"/>
    <lineage>
        <taxon>Eukaryota</taxon>
        <taxon>Fungi</taxon>
        <taxon>Dikarya</taxon>
        <taxon>Ascomycota</taxon>
        <taxon>Pezizomycotina</taxon>
        <taxon>Eurotiomycetes</taxon>
        <taxon>Eurotiomycetidae</taxon>
        <taxon>Onygenales</taxon>
        <taxon>Ajellomycetaceae</taxon>
        <taxon>Emergomyces</taxon>
    </lineage>
</organism>
<dbReference type="SUPFAM" id="SSF48371">
    <property type="entry name" value="ARM repeat"/>
    <property type="match status" value="1"/>
</dbReference>